<evidence type="ECO:0000313" key="2">
    <source>
        <dbReference type="EMBL" id="KNZ60713.1"/>
    </source>
</evidence>
<dbReference type="Pfam" id="PF24626">
    <property type="entry name" value="SH3_Tf2-1"/>
    <property type="match status" value="1"/>
</dbReference>
<gene>
    <name evidence="2" type="ORF">VP01_15128g1</name>
</gene>
<dbReference type="Proteomes" id="UP000037035">
    <property type="component" value="Unassembled WGS sequence"/>
</dbReference>
<feature type="non-terminal residue" evidence="2">
    <location>
        <position position="92"/>
    </location>
</feature>
<evidence type="ECO:0000259" key="1">
    <source>
        <dbReference type="Pfam" id="PF24626"/>
    </source>
</evidence>
<sequence>MGEILSSNLSMSANQRYKQQADKLRLQPPIFNIGDSLSERKLGPFKIESVVLKNSFKLSLPSKWKAIHPVFHVSLLEPAKGLRNSFSSGTCQ</sequence>
<evidence type="ECO:0000313" key="3">
    <source>
        <dbReference type="Proteomes" id="UP000037035"/>
    </source>
</evidence>
<keyword evidence="3" id="KW-1185">Reference proteome</keyword>
<name>A0A0L6VIY5_9BASI</name>
<dbReference type="InterPro" id="IPR056924">
    <property type="entry name" value="SH3_Tf2-1"/>
</dbReference>
<dbReference type="AlphaFoldDB" id="A0A0L6VIY5"/>
<comment type="caution">
    <text evidence="2">The sequence shown here is derived from an EMBL/GenBank/DDBJ whole genome shotgun (WGS) entry which is preliminary data.</text>
</comment>
<accession>A0A0L6VIY5</accession>
<proteinExistence type="predicted"/>
<feature type="domain" description="Tf2-1-like SH3-like" evidence="1">
    <location>
        <begin position="36"/>
        <end position="79"/>
    </location>
</feature>
<organism evidence="2 3">
    <name type="scientific">Puccinia sorghi</name>
    <dbReference type="NCBI Taxonomy" id="27349"/>
    <lineage>
        <taxon>Eukaryota</taxon>
        <taxon>Fungi</taxon>
        <taxon>Dikarya</taxon>
        <taxon>Basidiomycota</taxon>
        <taxon>Pucciniomycotina</taxon>
        <taxon>Pucciniomycetes</taxon>
        <taxon>Pucciniales</taxon>
        <taxon>Pucciniaceae</taxon>
        <taxon>Puccinia</taxon>
    </lineage>
</organism>
<dbReference type="OrthoDB" id="3004959at2759"/>
<reference evidence="2 3" key="1">
    <citation type="submission" date="2015-08" db="EMBL/GenBank/DDBJ databases">
        <title>Next Generation Sequencing and Analysis of the Genome of Puccinia sorghi L Schw, the Causal Agent of Maize Common Rust.</title>
        <authorList>
            <person name="Rochi L."/>
            <person name="Burguener G."/>
            <person name="Darino M."/>
            <person name="Turjanski A."/>
            <person name="Kreff E."/>
            <person name="Dieguez M.J."/>
            <person name="Sacco F."/>
        </authorList>
    </citation>
    <scope>NUCLEOTIDE SEQUENCE [LARGE SCALE GENOMIC DNA]</scope>
    <source>
        <strain evidence="2 3">RO10H11247</strain>
    </source>
</reference>
<dbReference type="EMBL" id="LAVV01005696">
    <property type="protein sequence ID" value="KNZ60713.1"/>
    <property type="molecule type" value="Genomic_DNA"/>
</dbReference>
<protein>
    <recommendedName>
        <fullName evidence="1">Tf2-1-like SH3-like domain-containing protein</fullName>
    </recommendedName>
</protein>
<dbReference type="VEuPathDB" id="FungiDB:VP01_15128g1"/>